<accession>A0ABR5KHN5</accession>
<sequence length="79" mass="9141">MQISSELPETFQCRWPSIHSLIEMAFERRVKGETYCDSREYVNPLPLDTEAAAKAIRHQNAREQSGQENFAVNLFLVEL</sequence>
<gene>
    <name evidence="1" type="ORF">AM629_00845</name>
</gene>
<organism evidence="1 2">
    <name type="scientific">Photorhabdus heterorhabditis</name>
    <dbReference type="NCBI Taxonomy" id="880156"/>
    <lineage>
        <taxon>Bacteria</taxon>
        <taxon>Pseudomonadati</taxon>
        <taxon>Pseudomonadota</taxon>
        <taxon>Gammaproteobacteria</taxon>
        <taxon>Enterobacterales</taxon>
        <taxon>Morganellaceae</taxon>
        <taxon>Photorhabdus</taxon>
    </lineage>
</organism>
<dbReference type="Proteomes" id="UP000037727">
    <property type="component" value="Unassembled WGS sequence"/>
</dbReference>
<evidence type="ECO:0000313" key="1">
    <source>
        <dbReference type="EMBL" id="KOY64012.1"/>
    </source>
</evidence>
<keyword evidence="2" id="KW-1185">Reference proteome</keyword>
<comment type="caution">
    <text evidence="1">The sequence shown here is derived from an EMBL/GenBank/DDBJ whole genome shotgun (WGS) entry which is preliminary data.</text>
</comment>
<protein>
    <submittedName>
        <fullName evidence="1">Uncharacterized protein</fullName>
    </submittedName>
</protein>
<dbReference type="EMBL" id="LJCS01000001">
    <property type="protein sequence ID" value="KOY64012.1"/>
    <property type="molecule type" value="Genomic_DNA"/>
</dbReference>
<evidence type="ECO:0000313" key="2">
    <source>
        <dbReference type="Proteomes" id="UP000037727"/>
    </source>
</evidence>
<proteinExistence type="predicted"/>
<reference evidence="1 2" key="1">
    <citation type="submission" date="2015-09" db="EMBL/GenBank/DDBJ databases">
        <title>Draft genome sequence and assembly of Photorhabdus sp. VMG, a bacterial symbiont associated with Heterorhabditis zealandica.</title>
        <authorList>
            <person name="Naidoo S."/>
            <person name="Featherston J."/>
            <person name="Mothupi B."/>
            <person name="Gray V.M."/>
        </authorList>
    </citation>
    <scope>NUCLEOTIDE SEQUENCE [LARGE SCALE GENOMIC DNA]</scope>
    <source>
        <strain evidence="1 2">VMG</strain>
    </source>
</reference>
<name>A0ABR5KHN5_9GAMM</name>